<comment type="caution">
    <text evidence="3">The sequence shown here is derived from an EMBL/GenBank/DDBJ whole genome shotgun (WGS) entry which is preliminary data.</text>
</comment>
<accession>A0A0J7IVL2</accession>
<dbReference type="AlphaFoldDB" id="A0A0J7IVL2"/>
<dbReference type="PROSITE" id="PS51257">
    <property type="entry name" value="PROKAR_LIPOPROTEIN"/>
    <property type="match status" value="1"/>
</dbReference>
<dbReference type="STRING" id="1304281.ACM44_12650"/>
<reference evidence="3 4" key="1">
    <citation type="journal article" date="2004" name="Int. J. Syst. Evol. Microbiol.">
        <title>Kaistella koreensis gen. nov., sp. nov., a novel member of the Chryseobacterium-Bergeyella-Riemerella branch.</title>
        <authorList>
            <person name="Kim M.K."/>
            <person name="Im W.T."/>
            <person name="Shin Y.K."/>
            <person name="Lim J.H."/>
            <person name="Kim S.H."/>
            <person name="Lee B.C."/>
            <person name="Park M.Y."/>
            <person name="Lee K.Y."/>
            <person name="Lee S.T."/>
        </authorList>
    </citation>
    <scope>NUCLEOTIDE SEQUENCE [LARGE SCALE GENOMIC DNA]</scope>
    <source>
        <strain evidence="3 4">CCUG 49689</strain>
    </source>
</reference>
<dbReference type="RefSeq" id="WP_048500414.1">
    <property type="nucleotide sequence ID" value="NZ_LFNG01000021.1"/>
</dbReference>
<dbReference type="InterPro" id="IPR024370">
    <property type="entry name" value="PBP_domain"/>
</dbReference>
<evidence type="ECO:0000313" key="4">
    <source>
        <dbReference type="Proteomes" id="UP000035900"/>
    </source>
</evidence>
<protein>
    <submittedName>
        <fullName evidence="3">Phosphate ABC transporter substrate-binding protein</fullName>
    </submittedName>
</protein>
<sequence length="288" mass="32640">MKASLLLTALFLFFAGCQKSEIKTPSYNEGELTIVTDESFKSVTEALAEGYMISYPETKLKVVTQKEDLAFLDLLNGKAKIIVMSRDLSEKEKEAFKNKIDLELLPARFAVDAVVFIVPKSSKIEKLSMDQINQGLESDEKPFIFDGTNSSNLNFIAQKLGKSPSDLKFNIISGNENVAKQLSRHPDKIGVISLNTISRPYGKDATSLRSMIRILPVEDKGQLYEPNIENLREMKYPFSRVLYFLTSEANFNLANGFIRYSCTQLGQMIVQKEGLQKYNLYQREVQMR</sequence>
<keyword evidence="4" id="KW-1185">Reference proteome</keyword>
<dbReference type="EMBL" id="LFNG01000021">
    <property type="protein sequence ID" value="KMQ70338.1"/>
    <property type="molecule type" value="Genomic_DNA"/>
</dbReference>
<feature type="domain" description="PBP" evidence="2">
    <location>
        <begin position="29"/>
        <end position="261"/>
    </location>
</feature>
<keyword evidence="1" id="KW-0732">Signal</keyword>
<gene>
    <name evidence="3" type="ORF">ACM44_12650</name>
</gene>
<dbReference type="PANTHER" id="PTHR30570:SF1">
    <property type="entry name" value="PHOSPHATE-BINDING PROTEIN PSTS"/>
    <property type="match status" value="1"/>
</dbReference>
<dbReference type="Gene3D" id="3.40.190.10">
    <property type="entry name" value="Periplasmic binding protein-like II"/>
    <property type="match status" value="3"/>
</dbReference>
<dbReference type="OrthoDB" id="1450880at2"/>
<dbReference type="SUPFAM" id="SSF53850">
    <property type="entry name" value="Periplasmic binding protein-like II"/>
    <property type="match status" value="1"/>
</dbReference>
<organism evidence="3 4">
    <name type="scientific">Chryseobacterium koreense CCUG 49689</name>
    <dbReference type="NCBI Taxonomy" id="1304281"/>
    <lineage>
        <taxon>Bacteria</taxon>
        <taxon>Pseudomonadati</taxon>
        <taxon>Bacteroidota</taxon>
        <taxon>Flavobacteriia</taxon>
        <taxon>Flavobacteriales</taxon>
        <taxon>Weeksellaceae</taxon>
        <taxon>Chryseobacterium group</taxon>
        <taxon>Chryseobacterium</taxon>
    </lineage>
</organism>
<evidence type="ECO:0000256" key="1">
    <source>
        <dbReference type="ARBA" id="ARBA00022729"/>
    </source>
</evidence>
<dbReference type="PATRIC" id="fig|1304281.5.peg.2726"/>
<dbReference type="InterPro" id="IPR050811">
    <property type="entry name" value="Phosphate_ABC_transporter"/>
</dbReference>
<name>A0A0J7IVL2_9FLAO</name>
<evidence type="ECO:0000313" key="3">
    <source>
        <dbReference type="EMBL" id="KMQ70338.1"/>
    </source>
</evidence>
<dbReference type="PANTHER" id="PTHR30570">
    <property type="entry name" value="PERIPLASMIC PHOSPHATE BINDING COMPONENT OF PHOSPHATE ABC TRANSPORTER"/>
    <property type="match status" value="1"/>
</dbReference>
<evidence type="ECO:0000259" key="2">
    <source>
        <dbReference type="Pfam" id="PF12849"/>
    </source>
</evidence>
<dbReference type="Proteomes" id="UP000035900">
    <property type="component" value="Unassembled WGS sequence"/>
</dbReference>
<dbReference type="Pfam" id="PF12849">
    <property type="entry name" value="PBP_like_2"/>
    <property type="match status" value="1"/>
</dbReference>
<proteinExistence type="predicted"/>